<accession>A0AAE5BV56</accession>
<evidence type="ECO:0000259" key="2">
    <source>
        <dbReference type="Pfam" id="PF13439"/>
    </source>
</evidence>
<dbReference type="SUPFAM" id="SSF53756">
    <property type="entry name" value="UDP-Glycosyltransferase/glycogen phosphorylase"/>
    <property type="match status" value="1"/>
</dbReference>
<keyword evidence="4" id="KW-1185">Reference proteome</keyword>
<dbReference type="RefSeq" id="WP_168773634.1">
    <property type="nucleotide sequence ID" value="NZ_JAABNR010000003.1"/>
</dbReference>
<sequence length="1061" mass="115912">MTEAPSIAIVIPVFRHSVLLIEAVESALAQRAPFGIRILIVNDGCPHPETDETCRAFARAHPDRITYLKKQNGGLSSARNHGILYALDHLPSVRAIYMLDADNALRPDSMARAMAALDEDPEAGWIYPDIDMVGLSSGHDYSGPYSVLLHTAMNTCEAGSLIRREVFEAGVMFDVTFKAGFEDWDFFLSCVEAGFRGKNIEGFGFLYRKRPESMLADSEREREPILARMRAKHRALFSPRAMLELEQEEAPRYAFFLVDLDEVWLTTDPLAESEVLTPEDYSQRLWRARSAPGRHHLPPLTVVTRSETLAEAQAAGMLHGLLWQLETMVDQVHLAGLLAVHAPSDRMGLHILPEASRSPDEAAMLMLTTDLFMAAAGDAQGSWMKSLISAAPQPRVALAQVTLPPSLPIFALGEGGMAAALLAFLDGMRQSHWAAGALSLRDWRQPDLRRRAGSHMILRQRLGQQPNLPMLRGTGRHMGLILSILEFGGVEKVALNFARAFAARGWTLHLFILGSREAAVSQEWRDTIASVTFLGDPEFSPWGGGDRSYFGNEIPRWASSGNHPRLIALLHWLDAVVDLHSGAAVAVMSQLKKLGAVTVTSLHLADLSPMGRPSGNPFLTLAYEHAFDLFAPCSLALGDWLHAMGIPEDKITPAPNAPSFDIAPDRLSALIAERSARQPGRLRAMFLGRLDAQKGLERLGEVIARSAHLPIDWRVIGRAILTDGAPPVPPSVLAVLEPALTTPEELTAAFAEADVLVLLSEFEGLPLTVLEAMRQGVVPIATDVGAVSEVVVDDVTGCLLPLEEAVEGCLSALESLASDPARLRRLSDTATATMANRHWLAATEALAQAIDRVGATRTVGSDADIPPPAHIAPLSAGDAEMERVDLTPAPWVELCQNGPDETALLQRYELYAGFLQFGSPENAGVVCDLSCHPVRSRKGVTTRAIALKPQGRRQPWFTYEMVLPDAPLTEYISMDWTLRYALARPRNLYAQFMLDGGGENVTVDVGTLRGTDAGSTMNLVLALRQIDPEVLRRLTRVRLVLSTDGELLPFDLLDFAIHGRR</sequence>
<dbReference type="Gene3D" id="3.40.50.2000">
    <property type="entry name" value="Glycogen Phosphorylase B"/>
    <property type="match status" value="2"/>
</dbReference>
<feature type="domain" description="Glycosyltransferase 2-like" evidence="1">
    <location>
        <begin position="9"/>
        <end position="167"/>
    </location>
</feature>
<dbReference type="CDD" id="cd03801">
    <property type="entry name" value="GT4_PimA-like"/>
    <property type="match status" value="1"/>
</dbReference>
<dbReference type="AlphaFoldDB" id="A0AAE5BV56"/>
<name>A0AAE5BV56_9RHOB</name>
<dbReference type="Pfam" id="PF13439">
    <property type="entry name" value="Glyco_transf_4"/>
    <property type="match status" value="1"/>
</dbReference>
<gene>
    <name evidence="3" type="ORF">GV832_04455</name>
</gene>
<dbReference type="InterPro" id="IPR029044">
    <property type="entry name" value="Nucleotide-diphossugar_trans"/>
</dbReference>
<reference evidence="3" key="1">
    <citation type="submission" date="2020-01" db="EMBL/GenBank/DDBJ databases">
        <authorList>
            <person name="Chen W.-M."/>
        </authorList>
    </citation>
    <scope>NUCLEOTIDE SEQUENCE</scope>
    <source>
        <strain evidence="3">CYK-10</strain>
    </source>
</reference>
<dbReference type="GO" id="GO:0016757">
    <property type="term" value="F:glycosyltransferase activity"/>
    <property type="evidence" value="ECO:0007669"/>
    <property type="project" value="UniProtKB-ARBA"/>
</dbReference>
<evidence type="ECO:0000313" key="4">
    <source>
        <dbReference type="Proteomes" id="UP001193501"/>
    </source>
</evidence>
<dbReference type="Pfam" id="PF13692">
    <property type="entry name" value="Glyco_trans_1_4"/>
    <property type="match status" value="1"/>
</dbReference>
<evidence type="ECO:0000313" key="3">
    <source>
        <dbReference type="EMBL" id="NBZ86823.1"/>
    </source>
</evidence>
<feature type="domain" description="Glycosyltransferase subfamily 4-like N-terminal" evidence="2">
    <location>
        <begin position="487"/>
        <end position="656"/>
    </location>
</feature>
<dbReference type="PANTHER" id="PTHR43685">
    <property type="entry name" value="GLYCOSYLTRANSFERASE"/>
    <property type="match status" value="1"/>
</dbReference>
<organism evidence="3 4">
    <name type="scientific">Stagnihabitans tardus</name>
    <dbReference type="NCBI Taxonomy" id="2699202"/>
    <lineage>
        <taxon>Bacteria</taxon>
        <taxon>Pseudomonadati</taxon>
        <taxon>Pseudomonadota</taxon>
        <taxon>Alphaproteobacteria</taxon>
        <taxon>Rhodobacterales</taxon>
        <taxon>Paracoccaceae</taxon>
        <taxon>Stagnihabitans</taxon>
    </lineage>
</organism>
<dbReference type="SUPFAM" id="SSF53448">
    <property type="entry name" value="Nucleotide-diphospho-sugar transferases"/>
    <property type="match status" value="1"/>
</dbReference>
<dbReference type="PANTHER" id="PTHR43685:SF2">
    <property type="entry name" value="GLYCOSYLTRANSFERASE 2-LIKE DOMAIN-CONTAINING PROTEIN"/>
    <property type="match status" value="1"/>
</dbReference>
<dbReference type="Pfam" id="PF00535">
    <property type="entry name" value="Glycos_transf_2"/>
    <property type="match status" value="1"/>
</dbReference>
<dbReference type="InterPro" id="IPR050834">
    <property type="entry name" value="Glycosyltransf_2"/>
</dbReference>
<dbReference type="CDD" id="cd00761">
    <property type="entry name" value="Glyco_tranf_GTA_type"/>
    <property type="match status" value="1"/>
</dbReference>
<proteinExistence type="predicted"/>
<dbReference type="InterPro" id="IPR001173">
    <property type="entry name" value="Glyco_trans_2-like"/>
</dbReference>
<dbReference type="EMBL" id="JAABNR010000003">
    <property type="protein sequence ID" value="NBZ86823.1"/>
    <property type="molecule type" value="Genomic_DNA"/>
</dbReference>
<comment type="caution">
    <text evidence="3">The sequence shown here is derived from an EMBL/GenBank/DDBJ whole genome shotgun (WGS) entry which is preliminary data.</text>
</comment>
<dbReference type="Gene3D" id="3.90.550.10">
    <property type="entry name" value="Spore Coat Polysaccharide Biosynthesis Protein SpsA, Chain A"/>
    <property type="match status" value="1"/>
</dbReference>
<evidence type="ECO:0000259" key="1">
    <source>
        <dbReference type="Pfam" id="PF00535"/>
    </source>
</evidence>
<protein>
    <submittedName>
        <fullName evidence="3">Glycosyltransferase</fullName>
    </submittedName>
</protein>
<dbReference type="Proteomes" id="UP001193501">
    <property type="component" value="Unassembled WGS sequence"/>
</dbReference>
<dbReference type="InterPro" id="IPR028098">
    <property type="entry name" value="Glyco_trans_4-like_N"/>
</dbReference>